<dbReference type="InterPro" id="IPR036282">
    <property type="entry name" value="Glutathione-S-Trfase_C_sf"/>
</dbReference>
<accession>A0A1L9PF64</accession>
<sequence length="263" mass="29735">MAEKTPVHFFDILSDLPGPSKAWSPNTIKTRMALNYKGVPYTQTYVSYPDIAPILRGLGVLPHPEGAAHVPYTLPAIWHPSYGAVMDSLPVAAQIEKQHPERPLFPSGNASYALAVAVDKIMRGAAFSAYTFLIPPIAEILDPRGREYYRRTRSATLNKPFEEIRPTDKVVIQDMKNKMKKEMTPIVQMLKGSSEKTGLFFEGDQPSYADFIVVAFLIWFKYADETIWQELIALGDGEIKRLWDACYPWVEGQGENKEWEIPK</sequence>
<protein>
    <submittedName>
        <fullName evidence="3">Uncharacterized protein</fullName>
    </submittedName>
</protein>
<gene>
    <name evidence="3" type="ORF">ASPVEDRAFT_129043</name>
</gene>
<dbReference type="RefSeq" id="XP_040665905.1">
    <property type="nucleotide sequence ID" value="XM_040806600.1"/>
</dbReference>
<feature type="domain" description="GST N-terminal" evidence="1">
    <location>
        <begin position="23"/>
        <end position="97"/>
    </location>
</feature>
<keyword evidence="4" id="KW-1185">Reference proteome</keyword>
<dbReference type="OrthoDB" id="4951845at2759"/>
<dbReference type="Gene3D" id="3.40.30.10">
    <property type="entry name" value="Glutaredoxin"/>
    <property type="match status" value="1"/>
</dbReference>
<organism evidence="3 4">
    <name type="scientific">Aspergillus versicolor CBS 583.65</name>
    <dbReference type="NCBI Taxonomy" id="1036611"/>
    <lineage>
        <taxon>Eukaryota</taxon>
        <taxon>Fungi</taxon>
        <taxon>Dikarya</taxon>
        <taxon>Ascomycota</taxon>
        <taxon>Pezizomycotina</taxon>
        <taxon>Eurotiomycetes</taxon>
        <taxon>Eurotiomycetidae</taxon>
        <taxon>Eurotiales</taxon>
        <taxon>Aspergillaceae</taxon>
        <taxon>Aspergillus</taxon>
        <taxon>Aspergillus subgen. Nidulantes</taxon>
    </lineage>
</organism>
<proteinExistence type="predicted"/>
<dbReference type="VEuPathDB" id="FungiDB:ASPVEDRAFT_129043"/>
<evidence type="ECO:0000313" key="4">
    <source>
        <dbReference type="Proteomes" id="UP000184073"/>
    </source>
</evidence>
<dbReference type="InterPro" id="IPR054416">
    <property type="entry name" value="GST_UstS-like_C"/>
</dbReference>
<dbReference type="Proteomes" id="UP000184073">
    <property type="component" value="Unassembled WGS sequence"/>
</dbReference>
<dbReference type="Pfam" id="PF22041">
    <property type="entry name" value="GST_C_7"/>
    <property type="match status" value="1"/>
</dbReference>
<evidence type="ECO:0000313" key="3">
    <source>
        <dbReference type="EMBL" id="OJJ00143.1"/>
    </source>
</evidence>
<dbReference type="EMBL" id="KV878127">
    <property type="protein sequence ID" value="OJJ00143.1"/>
    <property type="molecule type" value="Genomic_DNA"/>
</dbReference>
<dbReference type="SUPFAM" id="SSF52833">
    <property type="entry name" value="Thioredoxin-like"/>
    <property type="match status" value="1"/>
</dbReference>
<name>A0A1L9PF64_ASPVE</name>
<reference evidence="4" key="1">
    <citation type="journal article" date="2017" name="Genome Biol.">
        <title>Comparative genomics reveals high biological diversity and specific adaptations in the industrially and medically important fungal genus Aspergillus.</title>
        <authorList>
            <person name="de Vries R.P."/>
            <person name="Riley R."/>
            <person name="Wiebenga A."/>
            <person name="Aguilar-Osorio G."/>
            <person name="Amillis S."/>
            <person name="Uchima C.A."/>
            <person name="Anderluh G."/>
            <person name="Asadollahi M."/>
            <person name="Askin M."/>
            <person name="Barry K."/>
            <person name="Battaglia E."/>
            <person name="Bayram O."/>
            <person name="Benocci T."/>
            <person name="Braus-Stromeyer S.A."/>
            <person name="Caldana C."/>
            <person name="Canovas D."/>
            <person name="Cerqueira G.C."/>
            <person name="Chen F."/>
            <person name="Chen W."/>
            <person name="Choi C."/>
            <person name="Clum A."/>
            <person name="Dos Santos R.A."/>
            <person name="Damasio A.R."/>
            <person name="Diallinas G."/>
            <person name="Emri T."/>
            <person name="Fekete E."/>
            <person name="Flipphi M."/>
            <person name="Freyberg S."/>
            <person name="Gallo A."/>
            <person name="Gournas C."/>
            <person name="Habgood R."/>
            <person name="Hainaut M."/>
            <person name="Harispe M.L."/>
            <person name="Henrissat B."/>
            <person name="Hilden K.S."/>
            <person name="Hope R."/>
            <person name="Hossain A."/>
            <person name="Karabika E."/>
            <person name="Karaffa L."/>
            <person name="Karanyi Z."/>
            <person name="Krasevec N."/>
            <person name="Kuo A."/>
            <person name="Kusch H."/>
            <person name="LaButti K."/>
            <person name="Lagendijk E.L."/>
            <person name="Lapidus A."/>
            <person name="Levasseur A."/>
            <person name="Lindquist E."/>
            <person name="Lipzen A."/>
            <person name="Logrieco A.F."/>
            <person name="MacCabe A."/>
            <person name="Maekelae M.R."/>
            <person name="Malavazi I."/>
            <person name="Melin P."/>
            <person name="Meyer V."/>
            <person name="Mielnichuk N."/>
            <person name="Miskei M."/>
            <person name="Molnar A.P."/>
            <person name="Mule G."/>
            <person name="Ngan C.Y."/>
            <person name="Orejas M."/>
            <person name="Orosz E."/>
            <person name="Ouedraogo J.P."/>
            <person name="Overkamp K.M."/>
            <person name="Park H.-S."/>
            <person name="Perrone G."/>
            <person name="Piumi F."/>
            <person name="Punt P.J."/>
            <person name="Ram A.F."/>
            <person name="Ramon A."/>
            <person name="Rauscher S."/>
            <person name="Record E."/>
            <person name="Riano-Pachon D.M."/>
            <person name="Robert V."/>
            <person name="Roehrig J."/>
            <person name="Ruller R."/>
            <person name="Salamov A."/>
            <person name="Salih N.S."/>
            <person name="Samson R.A."/>
            <person name="Sandor E."/>
            <person name="Sanguinetti M."/>
            <person name="Schuetze T."/>
            <person name="Sepcic K."/>
            <person name="Shelest E."/>
            <person name="Sherlock G."/>
            <person name="Sophianopoulou V."/>
            <person name="Squina F.M."/>
            <person name="Sun H."/>
            <person name="Susca A."/>
            <person name="Todd R.B."/>
            <person name="Tsang A."/>
            <person name="Unkles S.E."/>
            <person name="van de Wiele N."/>
            <person name="van Rossen-Uffink D."/>
            <person name="Oliveira J.V."/>
            <person name="Vesth T.C."/>
            <person name="Visser J."/>
            <person name="Yu J.-H."/>
            <person name="Zhou M."/>
            <person name="Andersen M.R."/>
            <person name="Archer D.B."/>
            <person name="Baker S.E."/>
            <person name="Benoit I."/>
            <person name="Brakhage A.A."/>
            <person name="Braus G.H."/>
            <person name="Fischer R."/>
            <person name="Frisvad J.C."/>
            <person name="Goldman G.H."/>
            <person name="Houbraken J."/>
            <person name="Oakley B."/>
            <person name="Pocsi I."/>
            <person name="Scazzocchio C."/>
            <person name="Seiboth B."/>
            <person name="vanKuyk P.A."/>
            <person name="Wortman J."/>
            <person name="Dyer P.S."/>
            <person name="Grigoriev I.V."/>
        </authorList>
    </citation>
    <scope>NUCLEOTIDE SEQUENCE [LARGE SCALE GENOMIC DNA]</scope>
    <source>
        <strain evidence="4">CBS 583.65</strain>
    </source>
</reference>
<dbReference type="Gene3D" id="1.20.1050.10">
    <property type="match status" value="1"/>
</dbReference>
<dbReference type="InterPro" id="IPR036249">
    <property type="entry name" value="Thioredoxin-like_sf"/>
</dbReference>
<feature type="domain" description="Glutathione S-transferase UstS-like C-terminal" evidence="2">
    <location>
        <begin position="113"/>
        <end position="249"/>
    </location>
</feature>
<dbReference type="SUPFAM" id="SSF47616">
    <property type="entry name" value="GST C-terminal domain-like"/>
    <property type="match status" value="1"/>
</dbReference>
<dbReference type="InterPro" id="IPR004045">
    <property type="entry name" value="Glutathione_S-Trfase_N"/>
</dbReference>
<evidence type="ECO:0000259" key="1">
    <source>
        <dbReference type="Pfam" id="PF13409"/>
    </source>
</evidence>
<dbReference type="AlphaFoldDB" id="A0A1L9PF64"/>
<evidence type="ECO:0000259" key="2">
    <source>
        <dbReference type="Pfam" id="PF22041"/>
    </source>
</evidence>
<dbReference type="GeneID" id="63722111"/>
<dbReference type="Pfam" id="PF13409">
    <property type="entry name" value="GST_N_2"/>
    <property type="match status" value="1"/>
</dbReference>
<dbReference type="STRING" id="1036611.A0A1L9PF64"/>